<evidence type="ECO:0008006" key="3">
    <source>
        <dbReference type="Google" id="ProtNLM"/>
    </source>
</evidence>
<reference evidence="2" key="1">
    <citation type="journal article" date="2017" name="Cell">
        <title>Insights into land plant evolution garnered from the Marchantia polymorpha genome.</title>
        <authorList>
            <person name="Bowman J.L."/>
            <person name="Kohchi T."/>
            <person name="Yamato K.T."/>
            <person name="Jenkins J."/>
            <person name="Shu S."/>
            <person name="Ishizaki K."/>
            <person name="Yamaoka S."/>
            <person name="Nishihama R."/>
            <person name="Nakamura Y."/>
            <person name="Berger F."/>
            <person name="Adam C."/>
            <person name="Aki S.S."/>
            <person name="Althoff F."/>
            <person name="Araki T."/>
            <person name="Arteaga-Vazquez M.A."/>
            <person name="Balasubrmanian S."/>
            <person name="Barry K."/>
            <person name="Bauer D."/>
            <person name="Boehm C.R."/>
            <person name="Briginshaw L."/>
            <person name="Caballero-Perez J."/>
            <person name="Catarino B."/>
            <person name="Chen F."/>
            <person name="Chiyoda S."/>
            <person name="Chovatia M."/>
            <person name="Davies K.M."/>
            <person name="Delmans M."/>
            <person name="Demura T."/>
            <person name="Dierschke T."/>
            <person name="Dolan L."/>
            <person name="Dorantes-Acosta A.E."/>
            <person name="Eklund D.M."/>
            <person name="Florent S.N."/>
            <person name="Flores-Sandoval E."/>
            <person name="Fujiyama A."/>
            <person name="Fukuzawa H."/>
            <person name="Galik B."/>
            <person name="Grimanelli D."/>
            <person name="Grimwood J."/>
            <person name="Grossniklaus U."/>
            <person name="Hamada T."/>
            <person name="Haseloff J."/>
            <person name="Hetherington A.J."/>
            <person name="Higo A."/>
            <person name="Hirakawa Y."/>
            <person name="Hundley H.N."/>
            <person name="Ikeda Y."/>
            <person name="Inoue K."/>
            <person name="Inoue S.I."/>
            <person name="Ishida S."/>
            <person name="Jia Q."/>
            <person name="Kakita M."/>
            <person name="Kanazawa T."/>
            <person name="Kawai Y."/>
            <person name="Kawashima T."/>
            <person name="Kennedy M."/>
            <person name="Kinose K."/>
            <person name="Kinoshita T."/>
            <person name="Kohara Y."/>
            <person name="Koide E."/>
            <person name="Komatsu K."/>
            <person name="Kopischke S."/>
            <person name="Kubo M."/>
            <person name="Kyozuka J."/>
            <person name="Lagercrantz U."/>
            <person name="Lin S.S."/>
            <person name="Lindquist E."/>
            <person name="Lipzen A.M."/>
            <person name="Lu C.W."/>
            <person name="De Luna E."/>
            <person name="Martienssen R.A."/>
            <person name="Minamino N."/>
            <person name="Mizutani M."/>
            <person name="Mizutani M."/>
            <person name="Mochizuki N."/>
            <person name="Monte I."/>
            <person name="Mosher R."/>
            <person name="Nagasaki H."/>
            <person name="Nakagami H."/>
            <person name="Naramoto S."/>
            <person name="Nishitani K."/>
            <person name="Ohtani M."/>
            <person name="Okamoto T."/>
            <person name="Okumura M."/>
            <person name="Phillips J."/>
            <person name="Pollak B."/>
            <person name="Reinders A."/>
            <person name="Rovekamp M."/>
            <person name="Sano R."/>
            <person name="Sawa S."/>
            <person name="Schmid M.W."/>
            <person name="Shirakawa M."/>
            <person name="Solano R."/>
            <person name="Spunde A."/>
            <person name="Suetsugu N."/>
            <person name="Sugano S."/>
            <person name="Sugiyama A."/>
            <person name="Sun R."/>
            <person name="Suzuki Y."/>
            <person name="Takenaka M."/>
            <person name="Takezawa D."/>
            <person name="Tomogane H."/>
            <person name="Tsuzuki M."/>
            <person name="Ueda T."/>
            <person name="Umeda M."/>
            <person name="Ward J.M."/>
            <person name="Watanabe Y."/>
            <person name="Yazaki K."/>
            <person name="Yokoyama R."/>
            <person name="Yoshitake Y."/>
            <person name="Yotsui I."/>
            <person name="Zachgo S."/>
            <person name="Schmutz J."/>
        </authorList>
    </citation>
    <scope>NUCLEOTIDE SEQUENCE [LARGE SCALE GENOMIC DNA]</scope>
    <source>
        <strain evidence="2">Tak-1</strain>
    </source>
</reference>
<dbReference type="AlphaFoldDB" id="A0A2R6WDP4"/>
<gene>
    <name evidence="1" type="ORF">MARPO_0104s0004</name>
</gene>
<dbReference type="PANTHER" id="PTHR46633">
    <property type="entry name" value="TRANSCRIPTION FACTOR MYC/MYB-RELATED"/>
    <property type="match status" value="1"/>
</dbReference>
<dbReference type="Gramene" id="Mp6g00620.1">
    <property type="protein sequence ID" value="Mp6g00620.1.cds"/>
    <property type="gene ID" value="Mp6g00620"/>
</dbReference>
<accession>A0A2R6WDP4</accession>
<keyword evidence="2" id="KW-1185">Reference proteome</keyword>
<evidence type="ECO:0000313" key="1">
    <source>
        <dbReference type="EMBL" id="PTQ31964.1"/>
    </source>
</evidence>
<organism evidence="1 2">
    <name type="scientific">Marchantia polymorpha</name>
    <name type="common">Common liverwort</name>
    <name type="synonym">Marchantia aquatica</name>
    <dbReference type="NCBI Taxonomy" id="3197"/>
    <lineage>
        <taxon>Eukaryota</taxon>
        <taxon>Viridiplantae</taxon>
        <taxon>Streptophyta</taxon>
        <taxon>Embryophyta</taxon>
        <taxon>Marchantiophyta</taxon>
        <taxon>Marchantiopsida</taxon>
        <taxon>Marchantiidae</taxon>
        <taxon>Marchantiales</taxon>
        <taxon>Marchantiaceae</taxon>
        <taxon>Marchantia</taxon>
    </lineage>
</organism>
<sequence>MSHEVYNYGEGLMGKVAADNSHKWVYREPLEHEISFLSPWHGSLDPHPRTWEAQFKAGIQVRGALTKFKRCPRLHIP</sequence>
<proteinExistence type="predicted"/>
<name>A0A2R6WDP4_MARPO</name>
<protein>
    <recommendedName>
        <fullName evidence="3">Transcription factor MYC/MYB N-terminal domain-containing protein</fullName>
    </recommendedName>
</protein>
<dbReference type="Proteomes" id="UP000244005">
    <property type="component" value="Unassembled WGS sequence"/>
</dbReference>
<dbReference type="OrthoDB" id="1876470at2759"/>
<dbReference type="EMBL" id="KZ772776">
    <property type="protein sequence ID" value="PTQ31964.1"/>
    <property type="molecule type" value="Genomic_DNA"/>
</dbReference>
<evidence type="ECO:0000313" key="2">
    <source>
        <dbReference type="Proteomes" id="UP000244005"/>
    </source>
</evidence>
<dbReference type="PANTHER" id="PTHR46633:SF3">
    <property type="entry name" value="SERINE_THREONINE-PROTEIN KINASE WNK (WITH NO LYSINE)-LIKE PROTEIN"/>
    <property type="match status" value="1"/>
</dbReference>